<reference evidence="1" key="1">
    <citation type="submission" date="2019-10" db="EMBL/GenBank/DDBJ databases">
        <title>Description of Paenibacillus glebae sp. nov.</title>
        <authorList>
            <person name="Carlier A."/>
            <person name="Qi S."/>
        </authorList>
    </citation>
    <scope>NUCLEOTIDE SEQUENCE</scope>
    <source>
        <strain evidence="1">LMG 31456</strain>
    </source>
</reference>
<evidence type="ECO:0000313" key="1">
    <source>
        <dbReference type="EMBL" id="NOU94127.1"/>
    </source>
</evidence>
<protein>
    <submittedName>
        <fullName evidence="1">Uncharacterized protein</fullName>
    </submittedName>
</protein>
<accession>A0A972GUN4</accession>
<sequence>MNKGEKSRFRLRGRLFSISTYLALRTQPIHDTTNGGYFGKMYVGTNNDGKLAGDVSNDKEMRQGSLLGTLHIAKSASSWITKK</sequence>
<comment type="caution">
    <text evidence="1">The sequence shown here is derived from an EMBL/GenBank/DDBJ whole genome shotgun (WGS) entry which is preliminary data.</text>
</comment>
<gene>
    <name evidence="1" type="ORF">GC093_13010</name>
</gene>
<keyword evidence="2" id="KW-1185">Reference proteome</keyword>
<dbReference type="EMBL" id="WHOD01000054">
    <property type="protein sequence ID" value="NOU94127.1"/>
    <property type="molecule type" value="Genomic_DNA"/>
</dbReference>
<dbReference type="Proteomes" id="UP000641588">
    <property type="component" value="Unassembled WGS sequence"/>
</dbReference>
<name>A0A972GUN4_9BACL</name>
<evidence type="ECO:0000313" key="2">
    <source>
        <dbReference type="Proteomes" id="UP000641588"/>
    </source>
</evidence>
<dbReference type="AlphaFoldDB" id="A0A972GUN4"/>
<proteinExistence type="predicted"/>
<organism evidence="1 2">
    <name type="scientific">Paenibacillus foliorum</name>
    <dbReference type="NCBI Taxonomy" id="2654974"/>
    <lineage>
        <taxon>Bacteria</taxon>
        <taxon>Bacillati</taxon>
        <taxon>Bacillota</taxon>
        <taxon>Bacilli</taxon>
        <taxon>Bacillales</taxon>
        <taxon>Paenibacillaceae</taxon>
        <taxon>Paenibacillus</taxon>
    </lineage>
</organism>